<evidence type="ECO:0000259" key="1">
    <source>
        <dbReference type="Pfam" id="PF03190"/>
    </source>
</evidence>
<dbReference type="InterPro" id="IPR004879">
    <property type="entry name" value="Ssp411-like_TRX"/>
</dbReference>
<dbReference type="Proteomes" id="UP000758856">
    <property type="component" value="Unassembled WGS sequence"/>
</dbReference>
<dbReference type="PIRSF" id="PIRSF006402">
    <property type="entry name" value="UCP006402_thioredoxin"/>
    <property type="match status" value="1"/>
</dbReference>
<dbReference type="InterPro" id="IPR008928">
    <property type="entry name" value="6-hairpin_glycosidase_sf"/>
</dbReference>
<comment type="caution">
    <text evidence="2">The sequence shown here is derived from an EMBL/GenBank/DDBJ whole genome shotgun (WGS) entry which is preliminary data.</text>
</comment>
<proteinExistence type="predicted"/>
<dbReference type="GO" id="GO:0005975">
    <property type="term" value="P:carbohydrate metabolic process"/>
    <property type="evidence" value="ECO:0007669"/>
    <property type="project" value="InterPro"/>
</dbReference>
<dbReference type="InterPro" id="IPR036249">
    <property type="entry name" value="Thioredoxin-like_sf"/>
</dbReference>
<dbReference type="CDD" id="cd02955">
    <property type="entry name" value="SSP411"/>
    <property type="match status" value="1"/>
</dbReference>
<dbReference type="Pfam" id="PF03190">
    <property type="entry name" value="Thioredox_DsbH"/>
    <property type="match status" value="1"/>
</dbReference>
<protein>
    <submittedName>
        <fullName evidence="2">Thioredoxin domain-containing protein</fullName>
    </submittedName>
    <submittedName>
        <fullName evidence="3">Uncharacterized protein YyaL (SSP411 family)</fullName>
    </submittedName>
</protein>
<dbReference type="Proteomes" id="UP001143400">
    <property type="component" value="Unassembled WGS sequence"/>
</dbReference>
<evidence type="ECO:0000313" key="2">
    <source>
        <dbReference type="EMBL" id="GLK54903.1"/>
    </source>
</evidence>
<dbReference type="InterPro" id="IPR024705">
    <property type="entry name" value="Ssp411"/>
</dbReference>
<dbReference type="RefSeq" id="WP_204950226.1">
    <property type="nucleotide sequence ID" value="NZ_BSFF01000001.1"/>
</dbReference>
<gene>
    <name evidence="2" type="ORF">GCM10008170_09220</name>
    <name evidence="3" type="ORF">JOD31_002063</name>
</gene>
<organism evidence="2 5">
    <name type="scientific">Methylopila capsulata</name>
    <dbReference type="NCBI Taxonomy" id="61654"/>
    <lineage>
        <taxon>Bacteria</taxon>
        <taxon>Pseudomonadati</taxon>
        <taxon>Pseudomonadota</taxon>
        <taxon>Alphaproteobacteria</taxon>
        <taxon>Hyphomicrobiales</taxon>
        <taxon>Methylopilaceae</taxon>
        <taxon>Methylopila</taxon>
    </lineage>
</organism>
<dbReference type="Gene3D" id="3.40.30.10">
    <property type="entry name" value="Glutaredoxin"/>
    <property type="match status" value="1"/>
</dbReference>
<name>A0A9W6IR05_9HYPH</name>
<reference evidence="2" key="3">
    <citation type="submission" date="2023-01" db="EMBL/GenBank/DDBJ databases">
        <authorList>
            <person name="Sun Q."/>
            <person name="Evtushenko L."/>
        </authorList>
    </citation>
    <scope>NUCLEOTIDE SEQUENCE</scope>
    <source>
        <strain evidence="2">VKM B-1606</strain>
    </source>
</reference>
<evidence type="ECO:0000313" key="4">
    <source>
        <dbReference type="Proteomes" id="UP000758856"/>
    </source>
</evidence>
<dbReference type="SUPFAM" id="SSF48208">
    <property type="entry name" value="Six-hairpin glycosidases"/>
    <property type="match status" value="1"/>
</dbReference>
<dbReference type="PANTHER" id="PTHR42899:SF1">
    <property type="entry name" value="SPERMATOGENESIS-ASSOCIATED PROTEIN 20"/>
    <property type="match status" value="1"/>
</dbReference>
<dbReference type="AlphaFoldDB" id="A0A9W6IR05"/>
<dbReference type="EMBL" id="BSFF01000001">
    <property type="protein sequence ID" value="GLK54903.1"/>
    <property type="molecule type" value="Genomic_DNA"/>
</dbReference>
<evidence type="ECO:0000313" key="5">
    <source>
        <dbReference type="Proteomes" id="UP001143400"/>
    </source>
</evidence>
<reference evidence="3 4" key="2">
    <citation type="submission" date="2021-01" db="EMBL/GenBank/DDBJ databases">
        <title>Genomic Encyclopedia of Type Strains, Phase IV (KMG-IV): sequencing the most valuable type-strain genomes for metagenomic binning, comparative biology and taxonomic classification.</title>
        <authorList>
            <person name="Goeker M."/>
        </authorList>
    </citation>
    <scope>NUCLEOTIDE SEQUENCE [LARGE SCALE GENOMIC DNA]</scope>
    <source>
        <strain evidence="3 4">DSM 6130</strain>
    </source>
</reference>
<dbReference type="PANTHER" id="PTHR42899">
    <property type="entry name" value="SPERMATOGENESIS-ASSOCIATED PROTEIN 20"/>
    <property type="match status" value="1"/>
</dbReference>
<dbReference type="EMBL" id="JAFBCY010000002">
    <property type="protein sequence ID" value="MBM7851838.1"/>
    <property type="molecule type" value="Genomic_DNA"/>
</dbReference>
<feature type="domain" description="Spermatogenesis-associated protein 20-like TRX" evidence="1">
    <location>
        <begin position="2"/>
        <end position="163"/>
    </location>
</feature>
<keyword evidence="4" id="KW-1185">Reference proteome</keyword>
<sequence length="667" mass="71480">MTNRLSDSASPYLLQHADNPVHWWEWSPEAFAEARRTNRPVLLSIGYAACHWCHVMAHESFEDEAVAAVMNEHVVAIKVDREERPDVDQIYMSALHALGQQGGWPLTMFLTADGDPFWGGTYFPKQAAYGRPGFPDVVRTLATVYREDPDRVSQNVAGIAEKLKPKAAPAGDFGPAQLDEVATRVVRIYDPGDGGFHGAPKFPQTGVLEGLLRSARRTGDAGFSAPAELTLRQMTKGGIHDHVGGGFARYSTDARWLAPHFEKMLYDNAQLLPLLASVGRETEHARLTAAAHGIVDWLAREMVTEEGAFAASLDADTEGVEGRFYVWRRSELDAVLGPDDAAFAADALDISEAGNWEGLSIPNRLDERGPIDEARLAAVCARLLAARGLRVRPGRDDKVLADWNGLIIAALADTAALLGRPDALALAERAFAFIAGKMTRGDRLGHAFRAGRLIYPGFATDYGAMASAALALAGATGEIAYRDHAATWLAAAEAHHRNPHGPGFAVDADDADRLVVRPEALTDEALPSGTALILAAELKLAVFDADARRLARLDGELTALMGLMASNVIGHGGLLNVLDGRMRLASVVVVGTGDAADALHVEALAAPAWERVVRRVPTLGVLPEDHPARSGHVDGAAAFVCAGQRCSLPVTEPAALRRTIVEMARLG</sequence>
<evidence type="ECO:0000313" key="3">
    <source>
        <dbReference type="EMBL" id="MBM7851838.1"/>
    </source>
</evidence>
<reference evidence="2" key="1">
    <citation type="journal article" date="2014" name="Int. J. Syst. Evol. Microbiol.">
        <title>Complete genome sequence of Corynebacterium casei LMG S-19264T (=DSM 44701T), isolated from a smear-ripened cheese.</title>
        <authorList>
            <consortium name="US DOE Joint Genome Institute (JGI-PGF)"/>
            <person name="Walter F."/>
            <person name="Albersmeier A."/>
            <person name="Kalinowski J."/>
            <person name="Ruckert C."/>
        </authorList>
    </citation>
    <scope>NUCLEOTIDE SEQUENCE</scope>
    <source>
        <strain evidence="2">VKM B-1606</strain>
    </source>
</reference>
<dbReference type="SUPFAM" id="SSF52833">
    <property type="entry name" value="Thioredoxin-like"/>
    <property type="match status" value="1"/>
</dbReference>
<accession>A0A9W6IR05</accession>